<reference evidence="1" key="1">
    <citation type="thesis" date="2020" institute="ProQuest LLC" country="789 East Eisenhower Parkway, Ann Arbor, MI, USA">
        <title>Comparative Genomics and Chromosome Evolution.</title>
        <authorList>
            <person name="Mudd A.B."/>
        </authorList>
    </citation>
    <scope>NUCLEOTIDE SEQUENCE</scope>
    <source>
        <strain evidence="1">HN-11 Male</strain>
        <tissue evidence="1">Kidney and liver</tissue>
    </source>
</reference>
<proteinExistence type="predicted"/>
<evidence type="ECO:0000313" key="2">
    <source>
        <dbReference type="Proteomes" id="UP000770717"/>
    </source>
</evidence>
<organism evidence="1 2">
    <name type="scientific">Eleutherodactylus coqui</name>
    <name type="common">Puerto Rican coqui</name>
    <dbReference type="NCBI Taxonomy" id="57060"/>
    <lineage>
        <taxon>Eukaryota</taxon>
        <taxon>Metazoa</taxon>
        <taxon>Chordata</taxon>
        <taxon>Craniata</taxon>
        <taxon>Vertebrata</taxon>
        <taxon>Euteleostomi</taxon>
        <taxon>Amphibia</taxon>
        <taxon>Batrachia</taxon>
        <taxon>Anura</taxon>
        <taxon>Neobatrachia</taxon>
        <taxon>Hyloidea</taxon>
        <taxon>Eleutherodactylidae</taxon>
        <taxon>Eleutherodactylinae</taxon>
        <taxon>Eleutherodactylus</taxon>
        <taxon>Eleutherodactylus</taxon>
    </lineage>
</organism>
<gene>
    <name evidence="1" type="ORF">GDO78_015182</name>
</gene>
<sequence>MYMLRNSTAEFRSMKLPAACPICCGATHCSQWKTPVTLYFHCASYHTTGASGAVLRMRAGASCGTLSSASGGEYGVFGGAP</sequence>
<protein>
    <submittedName>
        <fullName evidence="1">Uncharacterized protein</fullName>
    </submittedName>
</protein>
<dbReference type="AlphaFoldDB" id="A0A8J6EDV5"/>
<accession>A0A8J6EDV5</accession>
<comment type="caution">
    <text evidence="1">The sequence shown here is derived from an EMBL/GenBank/DDBJ whole genome shotgun (WGS) entry which is preliminary data.</text>
</comment>
<dbReference type="EMBL" id="WNTK01001468">
    <property type="protein sequence ID" value="KAG9467319.1"/>
    <property type="molecule type" value="Genomic_DNA"/>
</dbReference>
<name>A0A8J6EDV5_ELECQ</name>
<evidence type="ECO:0000313" key="1">
    <source>
        <dbReference type="EMBL" id="KAG9467319.1"/>
    </source>
</evidence>
<keyword evidence="2" id="KW-1185">Reference proteome</keyword>
<dbReference type="Proteomes" id="UP000770717">
    <property type="component" value="Unassembled WGS sequence"/>
</dbReference>